<reference evidence="1 2" key="1">
    <citation type="submission" date="2009-06" db="EMBL/GenBank/DDBJ databases">
        <title>The draft genome of Clostridium carboxidivorans P7.</title>
        <authorList>
            <consortium name="US DOE Joint Genome Institute (JGI-PGF)"/>
            <person name="Lucas S."/>
            <person name="Copeland A."/>
            <person name="Lapidus A."/>
            <person name="Glavina del Rio T."/>
            <person name="Tice H."/>
            <person name="Bruce D."/>
            <person name="Goodwin L."/>
            <person name="Pitluck S."/>
            <person name="Larimer F."/>
            <person name="Land M.L."/>
            <person name="Hauser L."/>
            <person name="Hemme C.L."/>
        </authorList>
    </citation>
    <scope>NUCLEOTIDE SEQUENCE [LARGE SCALE GENOMIC DNA]</scope>
    <source>
        <strain evidence="1 2">P7</strain>
    </source>
</reference>
<protein>
    <submittedName>
        <fullName evidence="1">Uncharacterized protein</fullName>
    </submittedName>
</protein>
<sequence length="42" mass="4953">MLEELNTLINLIFDYMKKLAEVNSFEIIEQNTFVSLLNNLFS</sequence>
<comment type="caution">
    <text evidence="1">The sequence shown here is derived from an EMBL/GenBank/DDBJ whole genome shotgun (WGS) entry which is preliminary data.</text>
</comment>
<dbReference type="EMBL" id="ACVI01000042">
    <property type="protein sequence ID" value="EET86862.1"/>
    <property type="molecule type" value="Genomic_DNA"/>
</dbReference>
<organism evidence="1 2">
    <name type="scientific">Clostridium carboxidivorans P7</name>
    <dbReference type="NCBI Taxonomy" id="536227"/>
    <lineage>
        <taxon>Bacteria</taxon>
        <taxon>Bacillati</taxon>
        <taxon>Bacillota</taxon>
        <taxon>Clostridia</taxon>
        <taxon>Eubacteriales</taxon>
        <taxon>Clostridiaceae</taxon>
        <taxon>Clostridium</taxon>
    </lineage>
</organism>
<evidence type="ECO:0000313" key="1">
    <source>
        <dbReference type="EMBL" id="EET86862.1"/>
    </source>
</evidence>
<dbReference type="AlphaFoldDB" id="C6PV44"/>
<proteinExistence type="predicted"/>
<dbReference type="Proteomes" id="UP000004198">
    <property type="component" value="Unassembled WGS sequence"/>
</dbReference>
<gene>
    <name evidence="1" type="ORF">CcarbDRAFT_2661</name>
</gene>
<name>C6PV44_9CLOT</name>
<keyword evidence="2" id="KW-1185">Reference proteome</keyword>
<accession>C6PV44</accession>
<evidence type="ECO:0000313" key="2">
    <source>
        <dbReference type="Proteomes" id="UP000004198"/>
    </source>
</evidence>